<organism evidence="11 12">
    <name type="scientific">Trypanosoma conorhini</name>
    <dbReference type="NCBI Taxonomy" id="83891"/>
    <lineage>
        <taxon>Eukaryota</taxon>
        <taxon>Discoba</taxon>
        <taxon>Euglenozoa</taxon>
        <taxon>Kinetoplastea</taxon>
        <taxon>Metakinetoplastina</taxon>
        <taxon>Trypanosomatida</taxon>
        <taxon>Trypanosomatidae</taxon>
        <taxon>Trypanosoma</taxon>
    </lineage>
</organism>
<proteinExistence type="predicted"/>
<evidence type="ECO:0000256" key="6">
    <source>
        <dbReference type="SAM" id="MobiDB-lite"/>
    </source>
</evidence>
<evidence type="ECO:0000259" key="7">
    <source>
        <dbReference type="Pfam" id="PF23383"/>
    </source>
</evidence>
<accession>A0A3R7LDG1</accession>
<dbReference type="GO" id="GO:0035721">
    <property type="term" value="P:intraciliary retrograde transport"/>
    <property type="evidence" value="ECO:0007669"/>
    <property type="project" value="TreeGrafter"/>
</dbReference>
<dbReference type="SUPFAM" id="SSF81901">
    <property type="entry name" value="HCP-like"/>
    <property type="match status" value="1"/>
</dbReference>
<gene>
    <name evidence="11" type="ORF">Tco025E_03393</name>
</gene>
<dbReference type="InterPro" id="IPR056154">
    <property type="entry name" value="Beta-prop_IFT140_1st"/>
</dbReference>
<dbReference type="Pfam" id="PF24760">
    <property type="entry name" value="TPR_IF140_C"/>
    <property type="match status" value="1"/>
</dbReference>
<dbReference type="OrthoDB" id="10258787at2759"/>
<comment type="caution">
    <text evidence="11">The sequence shown here is derived from an EMBL/GenBank/DDBJ whole genome shotgun (WGS) entry which is preliminary data.</text>
</comment>
<dbReference type="InterPro" id="IPR056155">
    <property type="entry name" value="Beta-prop_IFT140_2nd"/>
</dbReference>
<dbReference type="EMBL" id="MKKU01000157">
    <property type="protein sequence ID" value="RNF21419.1"/>
    <property type="molecule type" value="Genomic_DNA"/>
</dbReference>
<keyword evidence="11" id="KW-0282">Flagellum</keyword>
<dbReference type="Pfam" id="PF23383">
    <property type="entry name" value="Beta-prop_IFT140_1st"/>
    <property type="match status" value="1"/>
</dbReference>
<dbReference type="InterPro" id="IPR056168">
    <property type="entry name" value="TPR_IF140/IFT172/WDR19"/>
</dbReference>
<dbReference type="Proteomes" id="UP000284403">
    <property type="component" value="Unassembled WGS sequence"/>
</dbReference>
<feature type="region of interest" description="Disordered" evidence="6">
    <location>
        <begin position="1063"/>
        <end position="1119"/>
    </location>
</feature>
<name>A0A3R7LDG1_9TRYP</name>
<comment type="subcellular location">
    <subcellularLocation>
        <location evidence="1">Cell projection</location>
        <location evidence="1">Cilium</location>
    </subcellularLocation>
</comment>
<evidence type="ECO:0000313" key="11">
    <source>
        <dbReference type="EMBL" id="RNF21419.1"/>
    </source>
</evidence>
<dbReference type="PANTHER" id="PTHR15722:SF7">
    <property type="entry name" value="INTRAFLAGELLAR TRANSPORT PROTEIN 140 HOMOLOG"/>
    <property type="match status" value="1"/>
</dbReference>
<dbReference type="Gene3D" id="2.130.10.10">
    <property type="entry name" value="YVTN repeat-like/Quinoprotein amine dehydrogenase"/>
    <property type="match status" value="1"/>
</dbReference>
<evidence type="ECO:0000256" key="3">
    <source>
        <dbReference type="ARBA" id="ARBA00022737"/>
    </source>
</evidence>
<evidence type="ECO:0000256" key="5">
    <source>
        <dbReference type="ARBA" id="ARBA00023273"/>
    </source>
</evidence>
<evidence type="ECO:0000256" key="4">
    <source>
        <dbReference type="ARBA" id="ARBA00023069"/>
    </source>
</evidence>
<dbReference type="Pfam" id="PF23385">
    <property type="entry name" value="Beta-prop_IFT140_2nd"/>
    <property type="match status" value="1"/>
</dbReference>
<feature type="domain" description="IF140/IFT172/WDR19 TPR" evidence="10">
    <location>
        <begin position="1207"/>
        <end position="1473"/>
    </location>
</feature>
<dbReference type="SUPFAM" id="SSF50978">
    <property type="entry name" value="WD40 repeat-like"/>
    <property type="match status" value="1"/>
</dbReference>
<feature type="compositionally biased region" description="Polar residues" evidence="6">
    <location>
        <begin position="1064"/>
        <end position="1081"/>
    </location>
</feature>
<dbReference type="GO" id="GO:0005930">
    <property type="term" value="C:axoneme"/>
    <property type="evidence" value="ECO:0007669"/>
    <property type="project" value="TreeGrafter"/>
</dbReference>
<keyword evidence="4" id="KW-0969">Cilium</keyword>
<feature type="region of interest" description="Disordered" evidence="6">
    <location>
        <begin position="192"/>
        <end position="212"/>
    </location>
</feature>
<feature type="domain" description="IF140 C-terminal TPR" evidence="9">
    <location>
        <begin position="1482"/>
        <end position="1620"/>
    </location>
</feature>
<dbReference type="InterPro" id="IPR056156">
    <property type="entry name" value="TPR_IF140_C"/>
</dbReference>
<dbReference type="PANTHER" id="PTHR15722">
    <property type="entry name" value="IFT140/172-RELATED"/>
    <property type="match status" value="1"/>
</dbReference>
<keyword evidence="2" id="KW-0853">WD repeat</keyword>
<dbReference type="Pfam" id="PF24762">
    <property type="entry name" value="TPR_IF140-IFT172"/>
    <property type="match status" value="2"/>
</dbReference>
<protein>
    <submittedName>
        <fullName evidence="11">Intraflagellar Transport Protein 140</fullName>
    </submittedName>
</protein>
<dbReference type="GO" id="GO:0036064">
    <property type="term" value="C:ciliary basal body"/>
    <property type="evidence" value="ECO:0007669"/>
    <property type="project" value="TreeGrafter"/>
</dbReference>
<dbReference type="RefSeq" id="XP_029229522.1">
    <property type="nucleotide sequence ID" value="XM_029370311.1"/>
</dbReference>
<keyword evidence="5" id="KW-0966">Cell projection</keyword>
<feature type="region of interest" description="Disordered" evidence="6">
    <location>
        <begin position="716"/>
        <end position="765"/>
    </location>
</feature>
<feature type="domain" description="IF140/IFT172/WDR19 TPR" evidence="10">
    <location>
        <begin position="886"/>
        <end position="1045"/>
    </location>
</feature>
<evidence type="ECO:0000259" key="8">
    <source>
        <dbReference type="Pfam" id="PF23385"/>
    </source>
</evidence>
<feature type="domain" description="IFT140 second beta-propeller" evidence="8">
    <location>
        <begin position="479"/>
        <end position="680"/>
    </location>
</feature>
<evidence type="ECO:0000313" key="12">
    <source>
        <dbReference type="Proteomes" id="UP000284403"/>
    </source>
</evidence>
<dbReference type="InterPro" id="IPR036322">
    <property type="entry name" value="WD40_repeat_dom_sf"/>
</dbReference>
<evidence type="ECO:0000256" key="2">
    <source>
        <dbReference type="ARBA" id="ARBA00022574"/>
    </source>
</evidence>
<feature type="compositionally biased region" description="Basic and acidic residues" evidence="6">
    <location>
        <begin position="109"/>
        <end position="118"/>
    </location>
</feature>
<evidence type="ECO:0000259" key="9">
    <source>
        <dbReference type="Pfam" id="PF24760"/>
    </source>
</evidence>
<dbReference type="GO" id="GO:0030991">
    <property type="term" value="C:intraciliary transport particle A"/>
    <property type="evidence" value="ECO:0007669"/>
    <property type="project" value="TreeGrafter"/>
</dbReference>
<feature type="compositionally biased region" description="Polar residues" evidence="6">
    <location>
        <begin position="192"/>
        <end position="211"/>
    </location>
</feature>
<dbReference type="InterPro" id="IPR015943">
    <property type="entry name" value="WD40/YVTN_repeat-like_dom_sf"/>
</dbReference>
<evidence type="ECO:0000256" key="1">
    <source>
        <dbReference type="ARBA" id="ARBA00004138"/>
    </source>
</evidence>
<dbReference type="Gene3D" id="1.25.40.470">
    <property type="match status" value="2"/>
</dbReference>
<dbReference type="FunFam" id="1.25.40.470:FF:000031">
    <property type="entry name" value="Uncharacterized protein TCIL3000_10_12370"/>
    <property type="match status" value="1"/>
</dbReference>
<dbReference type="GeneID" id="40317004"/>
<keyword evidence="3" id="KW-0677">Repeat</keyword>
<evidence type="ECO:0000259" key="10">
    <source>
        <dbReference type="Pfam" id="PF24762"/>
    </source>
</evidence>
<sequence>MLLYFVNGVVSQGVVSAELVVAHPLLPVVASAWTEPSHLLVTDAEGEFIADGGAQLALKAAGKITSMAWHPTQPALAIGWSSGGLMMWSLPSATKAAGAASAPPQAPVEAEKAPQQHDEGSVVTCVWSGGGSYLLTASSKMRVVAWMVEHTAVKAENDKDDAVRTVQFKLAPMWSVPTEVAIVQALHATSSAVHSRQDAPQRQQQDNNNTDALDDFALPRRLSYSRGIDDGNDDCSFFLASASDRRIFALTEEQKLFPLLSLEEAPMTMLYDPDERQLVAFSVANVINVYHVSEDFTAKLLLRRKLSTPSVNLLGERFTLTMRWASPSVLAFGCGDNRVRFFDIRGDRVYVVPHPAPAAAHVTHIDTLEKKGLLAMATAEGPLAVFQRSVASRHKRGASTTAGVKTGAAAMDTHHVNVGSLLDENDPADEWELLTVVDVGGRVDRLSFTTAGHIVVALAKGKMQVLRETVRKRAWDGVVAATQISMEMIVVESVTGCQCLLKSNSKIRGMAAAFPTIGLWNGQQIDLYTVNESTSTASLTNFVSTTSPAFAVHPEGLFYVKDANRVLFANFQLVTLGQIAFTESEGTPTVIDVMGDVVVAISSTNAMRLARVVGHEVRQLGPPRRLTLPDPGIVVTDAKVNAQGRRVALMTRRIADDLPDSRIWVYDCDKDLVNFYDFSVRGEIPDAVYWNTPEPNSNTIGELGYLLLACETHQVKNSHATQPPDGAGGLGEHGAEGASSKRQTPRREASNATTNFDEGAPTMESMPDLENLAEKQQQLEEESYAGGLSGVNPLANRTHSVVTLFSTNKGLVVHNAVLLKRYHICLVGLTIPDFLLASVRINGNPSNPEDYMIEQKRLRDFEGLKTEKDVAVLEALMKFSYYSTIGNMDEAYRCVKTIKSPTVWQSLARMCIFSGRLDVAEVCLAQMQDGVAAAALREARRRYPEEKDVHLATLACGLGLVKESEGLLRKAKRFDLITDLLLACGKFEQAQRHAKHYDRIHIYPVSYKYAQFMESFSNFEASVMWYRNAGCLSTDVARVFFQSNRLTELRDLIIPPPSKLKSANDFTTGNSENAATETQGAANGKGKSERSAAAMPLENEGETGGSSPKDGAEENGPSPFQHLFAYNNELLVWWAQQSERRRQFSEAIKFYMLAEDAFNSVRLLCAESPPRLEEAVELVDKEIEKARARANSASGLAMAAGETTVADVESVGAAFFIGLHYERSNDASMALQYFKHAAAWRAASRVAKAHQRHGDLYALSIASEDAQLMLDNAIFLEQNSVYDKAVELYHRIGDVQKAIEVCIKGGLYDTMHRISSTLDAQSDPEVFLQMAEHFIANGHYDKAAEMYIFAKAFPRALELCTAHGVVLTDEMAESISSDANCRNLSEEERTALLRQIAGIAKDQGNWNLACKKYTQIGERLKAMKMLMRGGDVNKVIFFASHSRNAEIYTLAGNFLQSQNWPTDPNIYKHIVLFYTKAKAFGNLISFTDAFAQLQIDENRNYYEAWRALDECVHFLERNRDAVYGGGTVMAKEESLRARRDAVEQVVRAIKLLSDSASNEEKAKELIAVCSDLIKRSRPSHQDSPTLSAAIRIGDVFALLVRYYYENARSAKDAMRVIDSMVKHSVEPRFFVERDLLESVCSANGRSVAEFVAEDTGQVFAKRQGGSYGGTEEEVA</sequence>
<keyword evidence="12" id="KW-1185">Reference proteome</keyword>
<feature type="region of interest" description="Disordered" evidence="6">
    <location>
        <begin position="98"/>
        <end position="118"/>
    </location>
</feature>
<reference evidence="11 12" key="1">
    <citation type="journal article" date="2018" name="BMC Genomics">
        <title>Genomic comparison of Trypanosoma conorhini and Trypanosoma rangeli to Trypanosoma cruzi strains of high and low virulence.</title>
        <authorList>
            <person name="Bradwell K.R."/>
            <person name="Koparde V.N."/>
            <person name="Matveyev A.V."/>
            <person name="Serrano M.G."/>
            <person name="Alves J.M."/>
            <person name="Parikh H."/>
            <person name="Huang B."/>
            <person name="Lee V."/>
            <person name="Espinosa-Alvarez O."/>
            <person name="Ortiz P.A."/>
            <person name="Costa-Martins A.G."/>
            <person name="Teixeira M.M."/>
            <person name="Buck G.A."/>
        </authorList>
    </citation>
    <scope>NUCLEOTIDE SEQUENCE [LARGE SCALE GENOMIC DNA]</scope>
    <source>
        <strain evidence="11 12">025E</strain>
    </source>
</reference>
<feature type="domain" description="IFT140 first beta-propeller" evidence="7">
    <location>
        <begin position="23"/>
        <end position="395"/>
    </location>
</feature>